<dbReference type="OrthoDB" id="1928994at2759"/>
<dbReference type="SUPFAM" id="SSF55961">
    <property type="entry name" value="Bet v1-like"/>
    <property type="match status" value="2"/>
</dbReference>
<dbReference type="InterPro" id="IPR053249">
    <property type="entry name" value="LFS"/>
</dbReference>
<dbReference type="Gene3D" id="3.30.530.20">
    <property type="match status" value="2"/>
</dbReference>
<dbReference type="CDD" id="cd07821">
    <property type="entry name" value="PYR_PYL_RCAR_like"/>
    <property type="match status" value="2"/>
</dbReference>
<evidence type="ECO:0008006" key="3">
    <source>
        <dbReference type="Google" id="ProtNLM"/>
    </source>
</evidence>
<name>A0A9Q1JG88_9CARY</name>
<dbReference type="InterPro" id="IPR019587">
    <property type="entry name" value="Polyketide_cyclase/dehydratase"/>
</dbReference>
<dbReference type="PANTHER" id="PTHR33789">
    <property type="entry name" value="LACHRYMATORY-FACTOR SYNTHASE"/>
    <property type="match status" value="1"/>
</dbReference>
<proteinExistence type="predicted"/>
<organism evidence="1 2">
    <name type="scientific">Carnegiea gigantea</name>
    <dbReference type="NCBI Taxonomy" id="171969"/>
    <lineage>
        <taxon>Eukaryota</taxon>
        <taxon>Viridiplantae</taxon>
        <taxon>Streptophyta</taxon>
        <taxon>Embryophyta</taxon>
        <taxon>Tracheophyta</taxon>
        <taxon>Spermatophyta</taxon>
        <taxon>Magnoliopsida</taxon>
        <taxon>eudicotyledons</taxon>
        <taxon>Gunneridae</taxon>
        <taxon>Pentapetalae</taxon>
        <taxon>Caryophyllales</taxon>
        <taxon>Cactineae</taxon>
        <taxon>Cactaceae</taxon>
        <taxon>Cactoideae</taxon>
        <taxon>Echinocereeae</taxon>
        <taxon>Carnegiea</taxon>
    </lineage>
</organism>
<dbReference type="Pfam" id="PF10604">
    <property type="entry name" value="Polyketide_cyc2"/>
    <property type="match status" value="2"/>
</dbReference>
<keyword evidence="2" id="KW-1185">Reference proteome</keyword>
<dbReference type="PANTHER" id="PTHR33789:SF15">
    <property type="entry name" value="LACHRYMATORY-FACTOR SYNTHASE"/>
    <property type="match status" value="1"/>
</dbReference>
<dbReference type="FunFam" id="3.30.530.20:FF:000064">
    <property type="entry name" value="Lachrymatory-factor synthase"/>
    <property type="match status" value="1"/>
</dbReference>
<accession>A0A9Q1JG88</accession>
<gene>
    <name evidence="1" type="ORF">Cgig2_013510</name>
</gene>
<protein>
    <recommendedName>
        <fullName evidence="3">Lachrymatory factor synthase</fullName>
    </recommendedName>
</protein>
<dbReference type="AlphaFoldDB" id="A0A9Q1JG88"/>
<dbReference type="GO" id="GO:0004864">
    <property type="term" value="F:protein phosphatase inhibitor activity"/>
    <property type="evidence" value="ECO:0007669"/>
    <property type="project" value="UniProtKB-ARBA"/>
</dbReference>
<dbReference type="Proteomes" id="UP001153076">
    <property type="component" value="Unassembled WGS sequence"/>
</dbReference>
<dbReference type="EMBL" id="JAKOGI010001952">
    <property type="protein sequence ID" value="KAJ8423467.1"/>
    <property type="molecule type" value="Genomic_DNA"/>
</dbReference>
<dbReference type="InterPro" id="IPR023393">
    <property type="entry name" value="START-like_dom_sf"/>
</dbReference>
<sequence length="297" mass="33779">MQEAEKWQGKVTTTLANTQPHQIWPLFKDFFILYKYFPSLSYSCGIHGTNGEPGCIRYCLGSSIPPSKGSDHDDYQKIMDGGDEIMIISWSKERLVAVDEEKMDLSYEIVESNIGFNSYVSTVRISPDQDNHGCVIEWGFTVDPVQGLRFEDLVNKYEVGLQRIAKKMEDYWEIRMKEWDGVRMSQPGVVRYCASMDGNQWAKERLLMIDPSDMCFSYEIVDNNAGFKSYVSTVRLDPIDGDDGGRGCRIVWSFVADPVEGLTLQRLLGFFDTTAKAMARRMQEALCASKSKGKRVN</sequence>
<reference evidence="1" key="1">
    <citation type="submission" date="2022-04" db="EMBL/GenBank/DDBJ databases">
        <title>Carnegiea gigantea Genome sequencing and assembly v2.</title>
        <authorList>
            <person name="Copetti D."/>
            <person name="Sanderson M.J."/>
            <person name="Burquez A."/>
            <person name="Wojciechowski M.F."/>
        </authorList>
    </citation>
    <scope>NUCLEOTIDE SEQUENCE</scope>
    <source>
        <strain evidence="1">SGP5-SGP5p</strain>
        <tissue evidence="1">Aerial part</tissue>
    </source>
</reference>
<evidence type="ECO:0000313" key="1">
    <source>
        <dbReference type="EMBL" id="KAJ8423467.1"/>
    </source>
</evidence>
<evidence type="ECO:0000313" key="2">
    <source>
        <dbReference type="Proteomes" id="UP001153076"/>
    </source>
</evidence>
<comment type="caution">
    <text evidence="1">The sequence shown here is derived from an EMBL/GenBank/DDBJ whole genome shotgun (WGS) entry which is preliminary data.</text>
</comment>